<evidence type="ECO:0000313" key="3">
    <source>
        <dbReference type="Proteomes" id="UP000663865"/>
    </source>
</evidence>
<reference evidence="2" key="1">
    <citation type="submission" date="2021-02" db="EMBL/GenBank/DDBJ databases">
        <authorList>
            <person name="Nowell W R."/>
        </authorList>
    </citation>
    <scope>NUCLEOTIDE SEQUENCE</scope>
</reference>
<proteinExistence type="predicted"/>
<feature type="region of interest" description="Disordered" evidence="1">
    <location>
        <begin position="60"/>
        <end position="81"/>
    </location>
</feature>
<name>A0A818FSL0_9BILA</name>
<dbReference type="Proteomes" id="UP000663865">
    <property type="component" value="Unassembled WGS sequence"/>
</dbReference>
<protein>
    <submittedName>
        <fullName evidence="2">Uncharacterized protein</fullName>
    </submittedName>
</protein>
<evidence type="ECO:0000256" key="1">
    <source>
        <dbReference type="SAM" id="MobiDB-lite"/>
    </source>
</evidence>
<accession>A0A818FSL0</accession>
<comment type="caution">
    <text evidence="2">The sequence shown here is derived from an EMBL/GenBank/DDBJ whole genome shotgun (WGS) entry which is preliminary data.</text>
</comment>
<evidence type="ECO:0000313" key="2">
    <source>
        <dbReference type="EMBL" id="CAF3479524.1"/>
    </source>
</evidence>
<organism evidence="2 3">
    <name type="scientific">Rotaria socialis</name>
    <dbReference type="NCBI Taxonomy" id="392032"/>
    <lineage>
        <taxon>Eukaryota</taxon>
        <taxon>Metazoa</taxon>
        <taxon>Spiralia</taxon>
        <taxon>Gnathifera</taxon>
        <taxon>Rotifera</taxon>
        <taxon>Eurotatoria</taxon>
        <taxon>Bdelloidea</taxon>
        <taxon>Philodinida</taxon>
        <taxon>Philodinidae</taxon>
        <taxon>Rotaria</taxon>
    </lineage>
</organism>
<dbReference type="AlphaFoldDB" id="A0A818FSL0"/>
<dbReference type="EMBL" id="CAJNYV010002436">
    <property type="protein sequence ID" value="CAF3479524.1"/>
    <property type="molecule type" value="Genomic_DNA"/>
</dbReference>
<gene>
    <name evidence="2" type="ORF">KIK155_LOCUS14402</name>
</gene>
<sequence length="130" mass="14815">MTSRFSSILQCSKSIFTKKNSDIHIGELKYVRFKNSSGMLHDGKIQELLKTIQGTIKIPQTQPLQKKDTEQHTTPIQSSEAAKIIKPSTRINVKRPTKDWSVDDIHTWFSSCKVPDTGKLLRFSISRRDG</sequence>